<organism evidence="2 3">
    <name type="scientific">Caerostris extrusa</name>
    <name type="common">Bark spider</name>
    <name type="synonym">Caerostris bankana</name>
    <dbReference type="NCBI Taxonomy" id="172846"/>
    <lineage>
        <taxon>Eukaryota</taxon>
        <taxon>Metazoa</taxon>
        <taxon>Ecdysozoa</taxon>
        <taxon>Arthropoda</taxon>
        <taxon>Chelicerata</taxon>
        <taxon>Arachnida</taxon>
        <taxon>Araneae</taxon>
        <taxon>Araneomorphae</taxon>
        <taxon>Entelegynae</taxon>
        <taxon>Araneoidea</taxon>
        <taxon>Araneidae</taxon>
        <taxon>Caerostris</taxon>
    </lineage>
</organism>
<evidence type="ECO:0000313" key="3">
    <source>
        <dbReference type="Proteomes" id="UP001054945"/>
    </source>
</evidence>
<dbReference type="EMBL" id="BPLR01016417">
    <property type="protein sequence ID" value="GIY83706.1"/>
    <property type="molecule type" value="Genomic_DNA"/>
</dbReference>
<proteinExistence type="predicted"/>
<evidence type="ECO:0000256" key="1">
    <source>
        <dbReference type="SAM" id="MobiDB-lite"/>
    </source>
</evidence>
<dbReference type="AlphaFoldDB" id="A0AAV4WLD5"/>
<evidence type="ECO:0000313" key="2">
    <source>
        <dbReference type="EMBL" id="GIY83706.1"/>
    </source>
</evidence>
<sequence length="88" mass="9798">MRKSKNRRQCPMNFNDIPSTDNSSRNNEDAIGFLCDGMNWGIGHPQSHILAIMASEFEVNPSKGPEGIRFHSQAVFMLRSSSGFGLII</sequence>
<name>A0AAV4WLD5_CAEEX</name>
<feature type="compositionally biased region" description="Polar residues" evidence="1">
    <location>
        <begin position="16"/>
        <end position="25"/>
    </location>
</feature>
<keyword evidence="3" id="KW-1185">Reference proteome</keyword>
<accession>A0AAV4WLD5</accession>
<gene>
    <name evidence="2" type="ORF">CEXT_510801</name>
</gene>
<comment type="caution">
    <text evidence="2">The sequence shown here is derived from an EMBL/GenBank/DDBJ whole genome shotgun (WGS) entry which is preliminary data.</text>
</comment>
<reference evidence="2 3" key="1">
    <citation type="submission" date="2021-06" db="EMBL/GenBank/DDBJ databases">
        <title>Caerostris extrusa draft genome.</title>
        <authorList>
            <person name="Kono N."/>
            <person name="Arakawa K."/>
        </authorList>
    </citation>
    <scope>NUCLEOTIDE SEQUENCE [LARGE SCALE GENOMIC DNA]</scope>
</reference>
<feature type="region of interest" description="Disordered" evidence="1">
    <location>
        <begin position="1"/>
        <end position="25"/>
    </location>
</feature>
<dbReference type="Proteomes" id="UP001054945">
    <property type="component" value="Unassembled WGS sequence"/>
</dbReference>
<protein>
    <submittedName>
        <fullName evidence="2">Uncharacterized protein</fullName>
    </submittedName>
</protein>